<keyword evidence="7" id="KW-1185">Reference proteome</keyword>
<dbReference type="InterPro" id="IPR036388">
    <property type="entry name" value="WH-like_DNA-bd_sf"/>
</dbReference>
<proteinExistence type="inferred from homology"/>
<dbReference type="SUPFAM" id="SSF53850">
    <property type="entry name" value="Periplasmic binding protein-like II"/>
    <property type="match status" value="1"/>
</dbReference>
<dbReference type="GO" id="GO:0003700">
    <property type="term" value="F:DNA-binding transcription factor activity"/>
    <property type="evidence" value="ECO:0007669"/>
    <property type="project" value="InterPro"/>
</dbReference>
<dbReference type="InterPro" id="IPR050950">
    <property type="entry name" value="HTH-type_LysR_regulators"/>
</dbReference>
<dbReference type="InterPro" id="IPR000847">
    <property type="entry name" value="LysR_HTH_N"/>
</dbReference>
<keyword evidence="4" id="KW-0804">Transcription</keyword>
<evidence type="ECO:0000256" key="4">
    <source>
        <dbReference type="ARBA" id="ARBA00023163"/>
    </source>
</evidence>
<keyword evidence="2" id="KW-0805">Transcription regulation</keyword>
<evidence type="ECO:0000313" key="6">
    <source>
        <dbReference type="EMBL" id="SMC18370.1"/>
    </source>
</evidence>
<dbReference type="InterPro" id="IPR036390">
    <property type="entry name" value="WH_DNA-bd_sf"/>
</dbReference>
<gene>
    <name evidence="6" type="ORF">SAMN02745134_00549</name>
</gene>
<evidence type="ECO:0000313" key="7">
    <source>
        <dbReference type="Proteomes" id="UP000192468"/>
    </source>
</evidence>
<sequence>MNLRDLEYFNCLCKTKNFTETAKILYVSQPSVTMALHRLEKELNTKLIIRDHSLTKFSLTETGKILESHCATIFNEINEIKFEISKVAGRKIKLGVPPIIGAYFFPAFMEKLVENGAIEKVELVETGSATMKNLLLAGKVDMALIGSLTPIDATDIDATILKTDQFVVCLSKNHIIPEKEGLDFNDIAKEKFIVLGDSYIHNKVLKNLFLKNKTSLTNYYCTDEIQTAKSLIGSGIGIGIMIHMAVKNIESIKKVPLKESILFYISLAIKKNHYMTSDEHKIKDVLLSRNNVGLNL</sequence>
<evidence type="ECO:0000256" key="3">
    <source>
        <dbReference type="ARBA" id="ARBA00023125"/>
    </source>
</evidence>
<evidence type="ECO:0000256" key="1">
    <source>
        <dbReference type="ARBA" id="ARBA00009437"/>
    </source>
</evidence>
<dbReference type="Gene3D" id="3.40.190.290">
    <property type="match status" value="1"/>
</dbReference>
<accession>A0A1W1X3J7</accession>
<dbReference type="GO" id="GO:0005829">
    <property type="term" value="C:cytosol"/>
    <property type="evidence" value="ECO:0007669"/>
    <property type="project" value="TreeGrafter"/>
</dbReference>
<keyword evidence="3 6" id="KW-0238">DNA-binding</keyword>
<dbReference type="SUPFAM" id="SSF46785">
    <property type="entry name" value="Winged helix' DNA-binding domain"/>
    <property type="match status" value="1"/>
</dbReference>
<dbReference type="Pfam" id="PF00126">
    <property type="entry name" value="HTH_1"/>
    <property type="match status" value="1"/>
</dbReference>
<evidence type="ECO:0000259" key="5">
    <source>
        <dbReference type="PROSITE" id="PS50931"/>
    </source>
</evidence>
<dbReference type="OrthoDB" id="9803714at2"/>
<dbReference type="GO" id="GO:0003677">
    <property type="term" value="F:DNA binding"/>
    <property type="evidence" value="ECO:0007669"/>
    <property type="project" value="UniProtKB-KW"/>
</dbReference>
<dbReference type="PROSITE" id="PS50931">
    <property type="entry name" value="HTH_LYSR"/>
    <property type="match status" value="1"/>
</dbReference>
<dbReference type="Proteomes" id="UP000192468">
    <property type="component" value="Unassembled WGS sequence"/>
</dbReference>
<feature type="domain" description="HTH lysR-type" evidence="5">
    <location>
        <begin position="1"/>
        <end position="55"/>
    </location>
</feature>
<dbReference type="EMBL" id="FWXH01000002">
    <property type="protein sequence ID" value="SMC18370.1"/>
    <property type="molecule type" value="Genomic_DNA"/>
</dbReference>
<dbReference type="PANTHER" id="PTHR30419">
    <property type="entry name" value="HTH-TYPE TRANSCRIPTIONAL REGULATOR YBHD"/>
    <property type="match status" value="1"/>
</dbReference>
<dbReference type="RefSeq" id="WP_084113734.1">
    <property type="nucleotide sequence ID" value="NZ_FWXH01000002.1"/>
</dbReference>
<dbReference type="Gene3D" id="1.10.10.10">
    <property type="entry name" value="Winged helix-like DNA-binding domain superfamily/Winged helix DNA-binding domain"/>
    <property type="match status" value="1"/>
</dbReference>
<dbReference type="STRING" id="1121291.SAMN02745134_00549"/>
<protein>
    <submittedName>
        <fullName evidence="6">DNA-binding transcriptional regulator, LysR family</fullName>
    </submittedName>
</protein>
<name>A0A1W1X3J7_9CLOT</name>
<dbReference type="PRINTS" id="PR00039">
    <property type="entry name" value="HTHLYSR"/>
</dbReference>
<dbReference type="Pfam" id="PF03466">
    <property type="entry name" value="LysR_substrate"/>
    <property type="match status" value="1"/>
</dbReference>
<comment type="similarity">
    <text evidence="1">Belongs to the LysR transcriptional regulatory family.</text>
</comment>
<dbReference type="InterPro" id="IPR005119">
    <property type="entry name" value="LysR_subst-bd"/>
</dbReference>
<evidence type="ECO:0000256" key="2">
    <source>
        <dbReference type="ARBA" id="ARBA00023015"/>
    </source>
</evidence>
<reference evidence="6 7" key="1">
    <citation type="submission" date="2017-04" db="EMBL/GenBank/DDBJ databases">
        <authorList>
            <person name="Afonso C.L."/>
            <person name="Miller P.J."/>
            <person name="Scott M.A."/>
            <person name="Spackman E."/>
            <person name="Goraichik I."/>
            <person name="Dimitrov K.M."/>
            <person name="Suarez D.L."/>
            <person name="Swayne D.E."/>
        </authorList>
    </citation>
    <scope>NUCLEOTIDE SEQUENCE [LARGE SCALE GENOMIC DNA]</scope>
    <source>
        <strain evidence="6 7">DSM 12555</strain>
    </source>
</reference>
<organism evidence="6 7">
    <name type="scientific">Clostridium acidisoli DSM 12555</name>
    <dbReference type="NCBI Taxonomy" id="1121291"/>
    <lineage>
        <taxon>Bacteria</taxon>
        <taxon>Bacillati</taxon>
        <taxon>Bacillota</taxon>
        <taxon>Clostridia</taxon>
        <taxon>Eubacteriales</taxon>
        <taxon>Clostridiaceae</taxon>
        <taxon>Clostridium</taxon>
    </lineage>
</organism>
<dbReference type="AlphaFoldDB" id="A0A1W1X3J7"/>